<accession>A0A367KNK1</accession>
<dbReference type="InterPro" id="IPR006594">
    <property type="entry name" value="LisH"/>
</dbReference>
<dbReference type="GO" id="GO:0045944">
    <property type="term" value="P:positive regulation of transcription by RNA polymerase II"/>
    <property type="evidence" value="ECO:0007669"/>
    <property type="project" value="TreeGrafter"/>
</dbReference>
<dbReference type="PROSITE" id="PS50896">
    <property type="entry name" value="LISH"/>
    <property type="match status" value="1"/>
</dbReference>
<comment type="caution">
    <text evidence="4">The sequence shown here is derived from an EMBL/GenBank/DDBJ whole genome shotgun (WGS) entry which is preliminary data.</text>
</comment>
<feature type="compositionally biased region" description="Polar residues" evidence="3">
    <location>
        <begin position="106"/>
        <end position="128"/>
    </location>
</feature>
<dbReference type="STRING" id="4846.A0A367KNK1"/>
<dbReference type="Proteomes" id="UP000253551">
    <property type="component" value="Unassembled WGS sequence"/>
</dbReference>
<dbReference type="AlphaFoldDB" id="A0A367KNK1"/>
<evidence type="ECO:0000256" key="3">
    <source>
        <dbReference type="SAM" id="MobiDB-lite"/>
    </source>
</evidence>
<feature type="compositionally biased region" description="Polar residues" evidence="3">
    <location>
        <begin position="169"/>
        <end position="183"/>
    </location>
</feature>
<evidence type="ECO:0000256" key="1">
    <source>
        <dbReference type="ARBA" id="ARBA00004123"/>
    </source>
</evidence>
<keyword evidence="2" id="KW-0539">Nucleus</keyword>
<name>A0A367KNK1_RHIST</name>
<evidence type="ECO:0000313" key="5">
    <source>
        <dbReference type="Proteomes" id="UP000253551"/>
    </source>
</evidence>
<comment type="subcellular location">
    <subcellularLocation>
        <location evidence="1">Nucleus</location>
    </subcellularLocation>
</comment>
<dbReference type="GO" id="GO:0005634">
    <property type="term" value="C:nucleus"/>
    <property type="evidence" value="ECO:0007669"/>
    <property type="project" value="UniProtKB-SubCell"/>
</dbReference>
<evidence type="ECO:0000256" key="2">
    <source>
        <dbReference type="ARBA" id="ARBA00023242"/>
    </source>
</evidence>
<dbReference type="EMBL" id="PJQM01000900">
    <property type="protein sequence ID" value="RCI03773.1"/>
    <property type="molecule type" value="Genomic_DNA"/>
</dbReference>
<gene>
    <name evidence="4" type="ORF">CU098_011767</name>
</gene>
<dbReference type="PANTHER" id="PTHR12610:SF12">
    <property type="entry name" value="SEQUENCE-SPECIFIC SINGLE-STRANDED DNA-BINDING PROTEIN, ISOFORM D"/>
    <property type="match status" value="1"/>
</dbReference>
<dbReference type="OrthoDB" id="5600002at2759"/>
<dbReference type="PANTHER" id="PTHR12610">
    <property type="entry name" value="SINGLE STRANDED DNA BINDING PROTEIN"/>
    <property type="match status" value="1"/>
</dbReference>
<evidence type="ECO:0000313" key="4">
    <source>
        <dbReference type="EMBL" id="RCI03773.1"/>
    </source>
</evidence>
<keyword evidence="5" id="KW-1185">Reference proteome</keyword>
<sequence length="268" mass="30396">MAQSQNRRNTWDGSTDLLHLYIYDYFKKQKYHQAAKAFFIDANFNTEQAPPIDISLSDWWGVFWDVYYAKNKDARASQEASTNDDYHDYVKTKKEEALQQARAFSLHQNAQRRASEVQRSPPQQSDHQQISRESRPSPSTSPASLPNNNGIMAPPINVNNGGNNNVVNTPQSMTANLPQQNNMPVRHTESPSFSPQQMQRGAEVMTQQPQTPHANEARINSPMTNQQLQQQQAMMRQHNAMVAVAMSTCGLAGRDHNTLTPEEKVRKT</sequence>
<feature type="region of interest" description="Disordered" evidence="3">
    <location>
        <begin position="106"/>
        <end position="194"/>
    </location>
</feature>
<protein>
    <submittedName>
        <fullName evidence="4">Uncharacterized protein</fullName>
    </submittedName>
</protein>
<feature type="compositionally biased region" description="Low complexity" evidence="3">
    <location>
        <begin position="157"/>
        <end position="168"/>
    </location>
</feature>
<reference evidence="4 5" key="1">
    <citation type="journal article" date="2018" name="G3 (Bethesda)">
        <title>Phylogenetic and Phylogenomic Definition of Rhizopus Species.</title>
        <authorList>
            <person name="Gryganskyi A.P."/>
            <person name="Golan J."/>
            <person name="Dolatabadi S."/>
            <person name="Mondo S."/>
            <person name="Robb S."/>
            <person name="Idnurm A."/>
            <person name="Muszewska A."/>
            <person name="Steczkiewicz K."/>
            <person name="Masonjones S."/>
            <person name="Liao H.L."/>
            <person name="Gajdeczka M.T."/>
            <person name="Anike F."/>
            <person name="Vuek A."/>
            <person name="Anishchenko I.M."/>
            <person name="Voigt K."/>
            <person name="de Hoog G.S."/>
            <person name="Smith M.E."/>
            <person name="Heitman J."/>
            <person name="Vilgalys R."/>
            <person name="Stajich J.E."/>
        </authorList>
    </citation>
    <scope>NUCLEOTIDE SEQUENCE [LARGE SCALE GENOMIC DNA]</scope>
    <source>
        <strain evidence="4 5">LSU 92-RS-03</strain>
    </source>
</reference>
<organism evidence="4 5">
    <name type="scientific">Rhizopus stolonifer</name>
    <name type="common">Rhizopus nigricans</name>
    <dbReference type="NCBI Taxonomy" id="4846"/>
    <lineage>
        <taxon>Eukaryota</taxon>
        <taxon>Fungi</taxon>
        <taxon>Fungi incertae sedis</taxon>
        <taxon>Mucoromycota</taxon>
        <taxon>Mucoromycotina</taxon>
        <taxon>Mucoromycetes</taxon>
        <taxon>Mucorales</taxon>
        <taxon>Mucorineae</taxon>
        <taxon>Rhizopodaceae</taxon>
        <taxon>Rhizopus</taxon>
    </lineage>
</organism>
<proteinExistence type="predicted"/>
<feature type="compositionally biased region" description="Low complexity" evidence="3">
    <location>
        <begin position="136"/>
        <end position="146"/>
    </location>
</feature>